<reference evidence="3 4" key="1">
    <citation type="submission" date="2019-02" db="EMBL/GenBank/DDBJ databases">
        <title>Deep-cultivation of Planctomycetes and their phenomic and genomic characterization uncovers novel biology.</title>
        <authorList>
            <person name="Wiegand S."/>
            <person name="Jogler M."/>
            <person name="Boedeker C."/>
            <person name="Pinto D."/>
            <person name="Vollmers J."/>
            <person name="Rivas-Marin E."/>
            <person name="Kohn T."/>
            <person name="Peeters S.H."/>
            <person name="Heuer A."/>
            <person name="Rast P."/>
            <person name="Oberbeckmann S."/>
            <person name="Bunk B."/>
            <person name="Jeske O."/>
            <person name="Meyerdierks A."/>
            <person name="Storesund J.E."/>
            <person name="Kallscheuer N."/>
            <person name="Luecker S."/>
            <person name="Lage O.M."/>
            <person name="Pohl T."/>
            <person name="Merkel B.J."/>
            <person name="Hornburger P."/>
            <person name="Mueller R.-W."/>
            <person name="Bruemmer F."/>
            <person name="Labrenz M."/>
            <person name="Spormann A.M."/>
            <person name="Op den Camp H."/>
            <person name="Overmann J."/>
            <person name="Amann R."/>
            <person name="Jetten M.S.M."/>
            <person name="Mascher T."/>
            <person name="Medema M.H."/>
            <person name="Devos D.P."/>
            <person name="Kaster A.-K."/>
            <person name="Ovreas L."/>
            <person name="Rohde M."/>
            <person name="Galperin M.Y."/>
            <person name="Jogler C."/>
        </authorList>
    </citation>
    <scope>NUCLEOTIDE SEQUENCE [LARGE SCALE GENOMIC DNA]</scope>
    <source>
        <strain evidence="3 4">Poly30</strain>
    </source>
</reference>
<dbReference type="AlphaFoldDB" id="A0A518EKQ2"/>
<dbReference type="Gene3D" id="3.60.15.10">
    <property type="entry name" value="Ribonuclease Z/Hydroxyacylglutathione hydrolase-like"/>
    <property type="match status" value="1"/>
</dbReference>
<dbReference type="Pfam" id="PF12706">
    <property type="entry name" value="Lactamase_B_2"/>
    <property type="match status" value="1"/>
</dbReference>
<dbReference type="Proteomes" id="UP000320390">
    <property type="component" value="Chromosome"/>
</dbReference>
<evidence type="ECO:0000313" key="3">
    <source>
        <dbReference type="EMBL" id="QDV04666.1"/>
    </source>
</evidence>
<dbReference type="InterPro" id="IPR036866">
    <property type="entry name" value="RibonucZ/Hydroxyglut_hydro"/>
</dbReference>
<accession>A0A518EKQ2</accession>
<keyword evidence="1" id="KW-0732">Signal</keyword>
<feature type="chain" id="PRO_5022169339" evidence="1">
    <location>
        <begin position="23"/>
        <end position="336"/>
    </location>
</feature>
<organism evidence="3 4">
    <name type="scientific">Saltatorellus ferox</name>
    <dbReference type="NCBI Taxonomy" id="2528018"/>
    <lineage>
        <taxon>Bacteria</taxon>
        <taxon>Pseudomonadati</taxon>
        <taxon>Planctomycetota</taxon>
        <taxon>Planctomycetia</taxon>
        <taxon>Planctomycetia incertae sedis</taxon>
        <taxon>Saltatorellus</taxon>
    </lineage>
</organism>
<dbReference type="InterPro" id="IPR001279">
    <property type="entry name" value="Metallo-B-lactamas"/>
</dbReference>
<sequence precursor="true">MWNRFFFAAGLLGVLSACRSTALSLDSDKDPAAPYLVVLGTAQDGGLPQMACRQPCCEAARRDPARRRLVTSLLLVDPRPAPESGSDSGSSSGRRWIFDASPDLPLQVERARGHGGPALDAPGRPELFDGVFLTHAHVGHYAGLIQFGREVYGSAPVDLIGTPRMTEFLRTNGPWSLLFDGGHANAVTLTVDQPYELADDLRVTALKVPHRDEFSDTVGFLIEGPTRAALYLPDIDKWNRWERPLAEVLENVDLAFLDGTFHGPEDLPGRDMAEVPHPFIVETIEALADEPAPLLNRVYFTHLNHSNPAADPASKAAAAVRASGAHVLEEGARFAL</sequence>
<name>A0A518EKQ2_9BACT</name>
<evidence type="ECO:0000259" key="2">
    <source>
        <dbReference type="Pfam" id="PF12706"/>
    </source>
</evidence>
<proteinExistence type="predicted"/>
<protein>
    <submittedName>
        <fullName evidence="3">Pyrroloquinoline quinone biosynthesis protein PqqB</fullName>
    </submittedName>
</protein>
<dbReference type="OrthoDB" id="9800940at2"/>
<feature type="signal peptide" evidence="1">
    <location>
        <begin position="1"/>
        <end position="22"/>
    </location>
</feature>
<dbReference type="EMBL" id="CP036434">
    <property type="protein sequence ID" value="QDV04666.1"/>
    <property type="molecule type" value="Genomic_DNA"/>
</dbReference>
<dbReference type="RefSeq" id="WP_145194119.1">
    <property type="nucleotide sequence ID" value="NZ_CP036434.1"/>
</dbReference>
<keyword evidence="4" id="KW-1185">Reference proteome</keyword>
<gene>
    <name evidence="3" type="ORF">Poly30_01570</name>
</gene>
<evidence type="ECO:0000313" key="4">
    <source>
        <dbReference type="Proteomes" id="UP000320390"/>
    </source>
</evidence>
<feature type="domain" description="Metallo-beta-lactamase" evidence="2">
    <location>
        <begin position="94"/>
        <end position="302"/>
    </location>
</feature>
<dbReference type="PROSITE" id="PS51257">
    <property type="entry name" value="PROKAR_LIPOPROTEIN"/>
    <property type="match status" value="1"/>
</dbReference>
<dbReference type="SUPFAM" id="SSF56281">
    <property type="entry name" value="Metallo-hydrolase/oxidoreductase"/>
    <property type="match status" value="1"/>
</dbReference>
<evidence type="ECO:0000256" key="1">
    <source>
        <dbReference type="SAM" id="SignalP"/>
    </source>
</evidence>